<sequence length="181" mass="20199">MEEEAISQLTFDFLEDCVNKGGLCYVEARFSPHLLAGDRLTPEETLKTVLNAVELGSKTFDIHAQIILCMMRHKPEWSSEVVQFAERYQTFGVCAVDVAGDDTPCDGTNTADEIKMAFNEAFKLNIHRVAHAGVDGVAASVTEVIKEMHAERIGHGYRVLDDPIVYKMIREENVHLEVSSL</sequence>
<dbReference type="InterPro" id="IPR006330">
    <property type="entry name" value="Ado/ade_deaminase"/>
</dbReference>
<evidence type="ECO:0000256" key="5">
    <source>
        <dbReference type="ARBA" id="ARBA00022801"/>
    </source>
</evidence>
<keyword evidence="9" id="KW-1185">Reference proteome</keyword>
<dbReference type="InterPro" id="IPR001365">
    <property type="entry name" value="A_deaminase_dom"/>
</dbReference>
<dbReference type="Pfam" id="PF00962">
    <property type="entry name" value="A_deaminase"/>
    <property type="match status" value="1"/>
</dbReference>
<dbReference type="GO" id="GO:0046103">
    <property type="term" value="P:inosine biosynthetic process"/>
    <property type="evidence" value="ECO:0007669"/>
    <property type="project" value="TreeGrafter"/>
</dbReference>
<dbReference type="InterPro" id="IPR032466">
    <property type="entry name" value="Metal_Hydrolase"/>
</dbReference>
<dbReference type="Gene3D" id="3.20.20.140">
    <property type="entry name" value="Metal-dependent hydrolases"/>
    <property type="match status" value="1"/>
</dbReference>
<comment type="similarity">
    <text evidence="2">Belongs to the metallo-dependent hydrolases superfamily. Adenosine and AMP deaminases family.</text>
</comment>
<feature type="domain" description="Adenosine deaminase" evidence="7">
    <location>
        <begin position="2"/>
        <end position="178"/>
    </location>
</feature>
<dbReference type="PANTHER" id="PTHR11409:SF43">
    <property type="entry name" value="ADENOSINE DEAMINASE"/>
    <property type="match status" value="1"/>
</dbReference>
<evidence type="ECO:0000313" key="8">
    <source>
        <dbReference type="EMBL" id="VDN24477.1"/>
    </source>
</evidence>
<proteinExistence type="inferred from homology"/>
<evidence type="ECO:0000256" key="1">
    <source>
        <dbReference type="ARBA" id="ARBA00001947"/>
    </source>
</evidence>
<dbReference type="GO" id="GO:0005829">
    <property type="term" value="C:cytosol"/>
    <property type="evidence" value="ECO:0007669"/>
    <property type="project" value="TreeGrafter"/>
</dbReference>
<dbReference type="OrthoDB" id="272271at2759"/>
<dbReference type="GO" id="GO:0006154">
    <property type="term" value="P:adenosine catabolic process"/>
    <property type="evidence" value="ECO:0007669"/>
    <property type="project" value="TreeGrafter"/>
</dbReference>
<evidence type="ECO:0000256" key="2">
    <source>
        <dbReference type="ARBA" id="ARBA00006676"/>
    </source>
</evidence>
<evidence type="ECO:0000256" key="3">
    <source>
        <dbReference type="ARBA" id="ARBA00012784"/>
    </source>
</evidence>
<name>A0A3P7MMG4_DIBLA</name>
<reference evidence="8 9" key="1">
    <citation type="submission" date="2018-11" db="EMBL/GenBank/DDBJ databases">
        <authorList>
            <consortium name="Pathogen Informatics"/>
        </authorList>
    </citation>
    <scope>NUCLEOTIDE SEQUENCE [LARGE SCALE GENOMIC DNA]</scope>
</reference>
<dbReference type="GO" id="GO:0043103">
    <property type="term" value="P:hypoxanthine salvage"/>
    <property type="evidence" value="ECO:0007669"/>
    <property type="project" value="TreeGrafter"/>
</dbReference>
<evidence type="ECO:0000313" key="9">
    <source>
        <dbReference type="Proteomes" id="UP000281553"/>
    </source>
</evidence>
<evidence type="ECO:0000259" key="7">
    <source>
        <dbReference type="Pfam" id="PF00962"/>
    </source>
</evidence>
<keyword evidence="6" id="KW-0862">Zinc</keyword>
<evidence type="ECO:0000256" key="4">
    <source>
        <dbReference type="ARBA" id="ARBA00022723"/>
    </source>
</evidence>
<dbReference type="GO" id="GO:0060169">
    <property type="term" value="P:negative regulation of adenosine receptor signaling pathway"/>
    <property type="evidence" value="ECO:0007669"/>
    <property type="project" value="TreeGrafter"/>
</dbReference>
<organism evidence="8 9">
    <name type="scientific">Dibothriocephalus latus</name>
    <name type="common">Fish tapeworm</name>
    <name type="synonym">Diphyllobothrium latum</name>
    <dbReference type="NCBI Taxonomy" id="60516"/>
    <lineage>
        <taxon>Eukaryota</taxon>
        <taxon>Metazoa</taxon>
        <taxon>Spiralia</taxon>
        <taxon>Lophotrochozoa</taxon>
        <taxon>Platyhelminthes</taxon>
        <taxon>Cestoda</taxon>
        <taxon>Eucestoda</taxon>
        <taxon>Diphyllobothriidea</taxon>
        <taxon>Diphyllobothriidae</taxon>
        <taxon>Dibothriocephalus</taxon>
    </lineage>
</organism>
<dbReference type="EMBL" id="UYRU01074310">
    <property type="protein sequence ID" value="VDN24477.1"/>
    <property type="molecule type" value="Genomic_DNA"/>
</dbReference>
<comment type="cofactor">
    <cofactor evidence="1">
        <name>Zn(2+)</name>
        <dbReference type="ChEBI" id="CHEBI:29105"/>
    </cofactor>
</comment>
<dbReference type="EC" id="3.5.4.4" evidence="3"/>
<accession>A0A3P7MMG4</accession>
<evidence type="ECO:0000256" key="6">
    <source>
        <dbReference type="ARBA" id="ARBA00022833"/>
    </source>
</evidence>
<protein>
    <recommendedName>
        <fullName evidence="3">adenosine deaminase</fullName>
        <ecNumber evidence="3">3.5.4.4</ecNumber>
    </recommendedName>
</protein>
<keyword evidence="4" id="KW-0479">Metal-binding</keyword>
<dbReference type="Proteomes" id="UP000281553">
    <property type="component" value="Unassembled WGS sequence"/>
</dbReference>
<dbReference type="GO" id="GO:0004000">
    <property type="term" value="F:adenosine deaminase activity"/>
    <property type="evidence" value="ECO:0007669"/>
    <property type="project" value="TreeGrafter"/>
</dbReference>
<dbReference type="GO" id="GO:0009897">
    <property type="term" value="C:external side of plasma membrane"/>
    <property type="evidence" value="ECO:0007669"/>
    <property type="project" value="TreeGrafter"/>
</dbReference>
<gene>
    <name evidence="8" type="ORF">DILT_LOCUS14443</name>
</gene>
<dbReference type="AlphaFoldDB" id="A0A3P7MMG4"/>
<dbReference type="PANTHER" id="PTHR11409">
    <property type="entry name" value="ADENOSINE DEAMINASE"/>
    <property type="match status" value="1"/>
</dbReference>
<keyword evidence="5" id="KW-0378">Hydrolase</keyword>
<dbReference type="SUPFAM" id="SSF51556">
    <property type="entry name" value="Metallo-dependent hydrolases"/>
    <property type="match status" value="1"/>
</dbReference>
<dbReference type="GO" id="GO:0046872">
    <property type="term" value="F:metal ion binding"/>
    <property type="evidence" value="ECO:0007669"/>
    <property type="project" value="UniProtKB-KW"/>
</dbReference>